<dbReference type="Gene3D" id="1.20.58.60">
    <property type="match status" value="1"/>
</dbReference>
<evidence type="ECO:0000313" key="2">
    <source>
        <dbReference type="Proteomes" id="UP000828390"/>
    </source>
</evidence>
<comment type="caution">
    <text evidence="1">The sequence shown here is derived from an EMBL/GenBank/DDBJ whole genome shotgun (WGS) entry which is preliminary data.</text>
</comment>
<name>A0A9D4LB43_DREPO</name>
<evidence type="ECO:0000313" key="1">
    <source>
        <dbReference type="EMBL" id="KAH3854785.1"/>
    </source>
</evidence>
<dbReference type="AlphaFoldDB" id="A0A9D4LB43"/>
<dbReference type="EMBL" id="JAIWYP010000003">
    <property type="protein sequence ID" value="KAH3854785.1"/>
    <property type="molecule type" value="Genomic_DNA"/>
</dbReference>
<organism evidence="1 2">
    <name type="scientific">Dreissena polymorpha</name>
    <name type="common">Zebra mussel</name>
    <name type="synonym">Mytilus polymorpha</name>
    <dbReference type="NCBI Taxonomy" id="45954"/>
    <lineage>
        <taxon>Eukaryota</taxon>
        <taxon>Metazoa</taxon>
        <taxon>Spiralia</taxon>
        <taxon>Lophotrochozoa</taxon>
        <taxon>Mollusca</taxon>
        <taxon>Bivalvia</taxon>
        <taxon>Autobranchia</taxon>
        <taxon>Heteroconchia</taxon>
        <taxon>Euheterodonta</taxon>
        <taxon>Imparidentia</taxon>
        <taxon>Neoheterodontei</taxon>
        <taxon>Myida</taxon>
        <taxon>Dreissenoidea</taxon>
        <taxon>Dreissenidae</taxon>
        <taxon>Dreissena</taxon>
    </lineage>
</organism>
<keyword evidence="2" id="KW-1185">Reference proteome</keyword>
<gene>
    <name evidence="1" type="ORF">DPMN_097334</name>
</gene>
<sequence>MQVQERQDQLNEAWNLLLEQIEARDQKLFGAGEIHRFNRDVEDALTRIQVLGQSHTVMACLVDSKIELLFTNYLPLIT</sequence>
<dbReference type="SUPFAM" id="SSF46966">
    <property type="entry name" value="Spectrin repeat"/>
    <property type="match status" value="1"/>
</dbReference>
<proteinExistence type="predicted"/>
<accession>A0A9D4LB43</accession>
<reference evidence="1" key="1">
    <citation type="journal article" date="2019" name="bioRxiv">
        <title>The Genome of the Zebra Mussel, Dreissena polymorpha: A Resource for Invasive Species Research.</title>
        <authorList>
            <person name="McCartney M.A."/>
            <person name="Auch B."/>
            <person name="Kono T."/>
            <person name="Mallez S."/>
            <person name="Zhang Y."/>
            <person name="Obille A."/>
            <person name="Becker A."/>
            <person name="Abrahante J.E."/>
            <person name="Garbe J."/>
            <person name="Badalamenti J.P."/>
            <person name="Herman A."/>
            <person name="Mangelson H."/>
            <person name="Liachko I."/>
            <person name="Sullivan S."/>
            <person name="Sone E.D."/>
            <person name="Koren S."/>
            <person name="Silverstein K.A.T."/>
            <person name="Beckman K.B."/>
            <person name="Gohl D.M."/>
        </authorList>
    </citation>
    <scope>NUCLEOTIDE SEQUENCE</scope>
    <source>
        <strain evidence="1">Duluth1</strain>
        <tissue evidence="1">Whole animal</tissue>
    </source>
</reference>
<protein>
    <submittedName>
        <fullName evidence="1">Uncharacterized protein</fullName>
    </submittedName>
</protein>
<dbReference type="Proteomes" id="UP000828390">
    <property type="component" value="Unassembled WGS sequence"/>
</dbReference>
<reference evidence="1" key="2">
    <citation type="submission" date="2020-11" db="EMBL/GenBank/DDBJ databases">
        <authorList>
            <person name="McCartney M.A."/>
            <person name="Auch B."/>
            <person name="Kono T."/>
            <person name="Mallez S."/>
            <person name="Becker A."/>
            <person name="Gohl D.M."/>
            <person name="Silverstein K.A.T."/>
            <person name="Koren S."/>
            <person name="Bechman K.B."/>
            <person name="Herman A."/>
            <person name="Abrahante J.E."/>
            <person name="Garbe J."/>
        </authorList>
    </citation>
    <scope>NUCLEOTIDE SEQUENCE</scope>
    <source>
        <strain evidence="1">Duluth1</strain>
        <tissue evidence="1">Whole animal</tissue>
    </source>
</reference>